<dbReference type="InterPro" id="IPR011250">
    <property type="entry name" value="OMP/PagP_B-barrel"/>
</dbReference>
<evidence type="ECO:0000313" key="12">
    <source>
        <dbReference type="EMBL" id="NPE13042.1"/>
    </source>
</evidence>
<organism evidence="12 13">
    <name type="scientific">Xylanibacter rodentium</name>
    <dbReference type="NCBI Taxonomy" id="2736289"/>
    <lineage>
        <taxon>Bacteria</taxon>
        <taxon>Pseudomonadati</taxon>
        <taxon>Bacteroidota</taxon>
        <taxon>Bacteroidia</taxon>
        <taxon>Bacteroidales</taxon>
        <taxon>Prevotellaceae</taxon>
        <taxon>Xylanibacter</taxon>
    </lineage>
</organism>
<dbReference type="CDD" id="cd07185">
    <property type="entry name" value="OmpA_C-like"/>
    <property type="match status" value="1"/>
</dbReference>
<dbReference type="PANTHER" id="PTHR30329">
    <property type="entry name" value="STATOR ELEMENT OF FLAGELLAR MOTOR COMPLEX"/>
    <property type="match status" value="1"/>
</dbReference>
<keyword evidence="8" id="KW-0998">Cell outer membrane</keyword>
<evidence type="ECO:0000313" key="13">
    <source>
        <dbReference type="Proteomes" id="UP001193734"/>
    </source>
</evidence>
<dbReference type="Proteomes" id="UP001193734">
    <property type="component" value="Unassembled WGS sequence"/>
</dbReference>
<keyword evidence="3" id="KW-1134">Transmembrane beta strand</keyword>
<comment type="subcellular location">
    <subcellularLocation>
        <location evidence="1">Cell outer membrane</location>
        <topology evidence="1">Multi-pass membrane protein</topology>
    </subcellularLocation>
</comment>
<dbReference type="InterPro" id="IPR050330">
    <property type="entry name" value="Bact_OuterMem_StrucFunc"/>
</dbReference>
<gene>
    <name evidence="12" type="ORF">HPS55_01630</name>
</gene>
<evidence type="ECO:0000256" key="7">
    <source>
        <dbReference type="ARBA" id="ARBA00023136"/>
    </source>
</evidence>
<feature type="domain" description="OmpA-like" evidence="11">
    <location>
        <begin position="270"/>
        <end position="382"/>
    </location>
</feature>
<dbReference type="PROSITE" id="PS51123">
    <property type="entry name" value="OMPA_2"/>
    <property type="match status" value="1"/>
</dbReference>
<dbReference type="InterPro" id="IPR006664">
    <property type="entry name" value="OMP_bac"/>
</dbReference>
<dbReference type="PANTHER" id="PTHR30329:SF21">
    <property type="entry name" value="LIPOPROTEIN YIAD-RELATED"/>
    <property type="match status" value="1"/>
</dbReference>
<evidence type="ECO:0000256" key="9">
    <source>
        <dbReference type="PROSITE-ProRule" id="PRU00473"/>
    </source>
</evidence>
<dbReference type="Gene3D" id="3.30.1330.60">
    <property type="entry name" value="OmpA-like domain"/>
    <property type="match status" value="1"/>
</dbReference>
<dbReference type="InterPro" id="IPR006665">
    <property type="entry name" value="OmpA-like"/>
</dbReference>
<accession>A0ABX2AQR3</accession>
<evidence type="ECO:0000259" key="11">
    <source>
        <dbReference type="PROSITE" id="PS51123"/>
    </source>
</evidence>
<comment type="caution">
    <text evidence="12">The sequence shown here is derived from an EMBL/GenBank/DDBJ whole genome shotgun (WGS) entry which is preliminary data.</text>
</comment>
<evidence type="ECO:0000256" key="3">
    <source>
        <dbReference type="ARBA" id="ARBA00022452"/>
    </source>
</evidence>
<feature type="signal peptide" evidence="10">
    <location>
        <begin position="1"/>
        <end position="24"/>
    </location>
</feature>
<keyword evidence="7 9" id="KW-0472">Membrane</keyword>
<keyword evidence="5" id="KW-0406">Ion transport</keyword>
<dbReference type="InterPro" id="IPR036737">
    <property type="entry name" value="OmpA-like_sf"/>
</dbReference>
<reference evidence="12 13" key="1">
    <citation type="submission" date="2020-05" db="EMBL/GenBank/DDBJ databases">
        <title>Distinct polysaccharide utilization as determinants for interspecies competition between intestinal Prevotella spp.</title>
        <authorList>
            <person name="Galvez E.J.C."/>
            <person name="Iljazovic A."/>
            <person name="Strowig T."/>
        </authorList>
    </citation>
    <scope>NUCLEOTIDE SEQUENCE [LARGE SCALE GENOMIC DNA]</scope>
    <source>
        <strain evidence="12 13">PROD</strain>
    </source>
</reference>
<keyword evidence="4" id="KW-0812">Transmembrane</keyword>
<keyword evidence="2" id="KW-0813">Transport</keyword>
<feature type="chain" id="PRO_5045146417" evidence="10">
    <location>
        <begin position="25"/>
        <end position="382"/>
    </location>
</feature>
<evidence type="ECO:0000256" key="10">
    <source>
        <dbReference type="SAM" id="SignalP"/>
    </source>
</evidence>
<protein>
    <submittedName>
        <fullName evidence="12">OmpA family protein</fullName>
    </submittedName>
</protein>
<keyword evidence="10" id="KW-0732">Signal</keyword>
<evidence type="ECO:0000256" key="1">
    <source>
        <dbReference type="ARBA" id="ARBA00004571"/>
    </source>
</evidence>
<dbReference type="Pfam" id="PF00691">
    <property type="entry name" value="OmpA"/>
    <property type="match status" value="1"/>
</dbReference>
<evidence type="ECO:0000256" key="2">
    <source>
        <dbReference type="ARBA" id="ARBA00022448"/>
    </source>
</evidence>
<keyword evidence="6" id="KW-0626">Porin</keyword>
<evidence type="ECO:0000256" key="8">
    <source>
        <dbReference type="ARBA" id="ARBA00023237"/>
    </source>
</evidence>
<dbReference type="GeneID" id="82156456"/>
<evidence type="ECO:0000256" key="4">
    <source>
        <dbReference type="ARBA" id="ARBA00022692"/>
    </source>
</evidence>
<dbReference type="SUPFAM" id="SSF56925">
    <property type="entry name" value="OMPA-like"/>
    <property type="match status" value="1"/>
</dbReference>
<keyword evidence="13" id="KW-1185">Reference proteome</keyword>
<sequence>MKKQFLMFAVAAMAAQTMSAQTLAESKFTDNWYIGINGGANFKTTHTSMFRNLNPSAGLRIGRNITPVFGVAAEGQAYFDNKGSAYETGTFLKGINVSVLGTTNFSNLFGGYTGEPRVFEVVGVYGIGWGHAFSTESNKLPRENVMTTKLGVDFTFNLGESKAWQIYLEPNITYGMNMDGNKTHFNSNNSALGLLLGVNYKFGNSNGTHNFALAELRDQAEIDALNGRINELRSDVDARDNEIAAGRRTISDLENRLRNSERPVIVEETTTTNVNVLQPSVIFRQGKSTIDAAQYASISMIATYMKNHPESKILIKGYASPEGNMEFNQRLSEARATAVKNALVKRYGVKADRLTTQGMGATDKMFDELDFNRVVVFIDTTK</sequence>
<dbReference type="PRINTS" id="PR01021">
    <property type="entry name" value="OMPADOMAIN"/>
</dbReference>
<dbReference type="SUPFAM" id="SSF103088">
    <property type="entry name" value="OmpA-like"/>
    <property type="match status" value="1"/>
</dbReference>
<name>A0ABX2AQR3_9BACT</name>
<dbReference type="RefSeq" id="WP_172178477.1">
    <property type="nucleotide sequence ID" value="NZ_CASGIA010000003.1"/>
</dbReference>
<proteinExistence type="predicted"/>
<evidence type="ECO:0000256" key="5">
    <source>
        <dbReference type="ARBA" id="ARBA00023065"/>
    </source>
</evidence>
<evidence type="ECO:0000256" key="6">
    <source>
        <dbReference type="ARBA" id="ARBA00023114"/>
    </source>
</evidence>
<dbReference type="EMBL" id="JABKKE010000001">
    <property type="protein sequence ID" value="NPE13042.1"/>
    <property type="molecule type" value="Genomic_DNA"/>
</dbReference>